<dbReference type="InterPro" id="IPR004843">
    <property type="entry name" value="Calcineurin-like_PHP"/>
</dbReference>
<evidence type="ECO:0000256" key="1">
    <source>
        <dbReference type="ARBA" id="ARBA00022729"/>
    </source>
</evidence>
<dbReference type="PANTHER" id="PTHR22953:SF153">
    <property type="entry name" value="PURPLE ACID PHOSPHATASE"/>
    <property type="match status" value="1"/>
</dbReference>
<proteinExistence type="predicted"/>
<dbReference type="PANTHER" id="PTHR22953">
    <property type="entry name" value="ACID PHOSPHATASE RELATED"/>
    <property type="match status" value="1"/>
</dbReference>
<keyword evidence="1" id="KW-0732">Signal</keyword>
<feature type="domain" description="Purple acid phosphatase N-terminal" evidence="3">
    <location>
        <begin position="35"/>
        <end position="130"/>
    </location>
</feature>
<dbReference type="GO" id="GO:0046872">
    <property type="term" value="F:metal ion binding"/>
    <property type="evidence" value="ECO:0007669"/>
    <property type="project" value="InterPro"/>
</dbReference>
<dbReference type="OrthoDB" id="9809781at2"/>
<reference evidence="4 5" key="1">
    <citation type="submission" date="2018-06" db="EMBL/GenBank/DDBJ databases">
        <authorList>
            <person name="Strepis N."/>
        </authorList>
    </citation>
    <scope>NUCLEOTIDE SEQUENCE [LARGE SCALE GENOMIC DNA]</scope>
    <source>
        <strain evidence="4">LUCI</strain>
    </source>
</reference>
<dbReference type="EMBL" id="UPPP01000105">
    <property type="protein sequence ID" value="VBB09083.1"/>
    <property type="molecule type" value="Genomic_DNA"/>
</dbReference>
<dbReference type="InterPro" id="IPR015914">
    <property type="entry name" value="PAPs_N"/>
</dbReference>
<keyword evidence="5" id="KW-1185">Reference proteome</keyword>
<organism evidence="4 5">
    <name type="scientific">Lucifera butyrica</name>
    <dbReference type="NCBI Taxonomy" id="1351585"/>
    <lineage>
        <taxon>Bacteria</taxon>
        <taxon>Bacillati</taxon>
        <taxon>Bacillota</taxon>
        <taxon>Negativicutes</taxon>
        <taxon>Veillonellales</taxon>
        <taxon>Veillonellaceae</taxon>
        <taxon>Lucifera</taxon>
    </lineage>
</organism>
<name>A0A498RG60_9FIRM</name>
<feature type="domain" description="Calcineurin-like phosphoesterase" evidence="2">
    <location>
        <begin position="139"/>
        <end position="334"/>
    </location>
</feature>
<dbReference type="Gene3D" id="3.60.21.10">
    <property type="match status" value="1"/>
</dbReference>
<dbReference type="InterPro" id="IPR029052">
    <property type="entry name" value="Metallo-depent_PP-like"/>
</dbReference>
<accession>A0A498RG60</accession>
<sequence>MLPRRTFLCSIFLVVFSVILLTVLSAVVLGAGFVPDHIILTWKGDPGTTQTITWRTKAPTGPGEVRYAAMTENIGASSMACTVAAVERLVTNEGDVYLHSATLTGLKPGVRYLYRVGDGENWSEIHTFITAADTVAHFTFLVFGDSQSIDYNVWRTTLQAAYRSNPGAAFLVNVGDLVDRGQDMGQWNAWFDAGRGVIDTIPVMPATGNHEMYTPMQRFSRPVFFTAQFKLPQNGPDGLRGQAYSFDYGNVHFIVLDSQENEEGEQIPKMLARQKAWLEKDLAATDKKWKMAFFHRPPYSNKDSEDNATIRAAFVPVLEKYHTDVVFTGHDHVYARTYPMRGGVAADPSVRGTMYVATGRSGTKTYPDGKAEPWDRFFYNPQDEPNYIMVEAGKDVLTVKAFKQSGSLIDSWNLYKK</sequence>
<dbReference type="GO" id="GO:0003993">
    <property type="term" value="F:acid phosphatase activity"/>
    <property type="evidence" value="ECO:0007669"/>
    <property type="project" value="InterPro"/>
</dbReference>
<dbReference type="SUPFAM" id="SSF49363">
    <property type="entry name" value="Purple acid phosphatase, N-terminal domain"/>
    <property type="match status" value="1"/>
</dbReference>
<dbReference type="Proteomes" id="UP000277811">
    <property type="component" value="Unassembled WGS sequence"/>
</dbReference>
<evidence type="ECO:0000313" key="5">
    <source>
        <dbReference type="Proteomes" id="UP000277811"/>
    </source>
</evidence>
<protein>
    <submittedName>
        <fullName evidence="4">Uncharacterized protein</fullName>
    </submittedName>
</protein>
<dbReference type="AlphaFoldDB" id="A0A498RG60"/>
<dbReference type="Pfam" id="PF16656">
    <property type="entry name" value="Pur_ac_phosph_N"/>
    <property type="match status" value="1"/>
</dbReference>
<dbReference type="InterPro" id="IPR008963">
    <property type="entry name" value="Purple_acid_Pase-like_N"/>
</dbReference>
<dbReference type="Pfam" id="PF00149">
    <property type="entry name" value="Metallophos"/>
    <property type="match status" value="1"/>
</dbReference>
<dbReference type="InterPro" id="IPR039331">
    <property type="entry name" value="PAPs-like"/>
</dbReference>
<evidence type="ECO:0000259" key="3">
    <source>
        <dbReference type="Pfam" id="PF16656"/>
    </source>
</evidence>
<dbReference type="CDD" id="cd00063">
    <property type="entry name" value="FN3"/>
    <property type="match status" value="1"/>
</dbReference>
<gene>
    <name evidence="4" type="ORF">LUCI_4369</name>
</gene>
<dbReference type="SUPFAM" id="SSF56300">
    <property type="entry name" value="Metallo-dependent phosphatases"/>
    <property type="match status" value="1"/>
</dbReference>
<evidence type="ECO:0000313" key="4">
    <source>
        <dbReference type="EMBL" id="VBB09083.1"/>
    </source>
</evidence>
<dbReference type="RefSeq" id="WP_122629901.1">
    <property type="nucleotide sequence ID" value="NZ_UPPP01000105.1"/>
</dbReference>
<evidence type="ECO:0000259" key="2">
    <source>
        <dbReference type="Pfam" id="PF00149"/>
    </source>
</evidence>
<dbReference type="Gene3D" id="2.60.40.380">
    <property type="entry name" value="Purple acid phosphatase-like, N-terminal"/>
    <property type="match status" value="1"/>
</dbReference>
<dbReference type="InterPro" id="IPR003961">
    <property type="entry name" value="FN3_dom"/>
</dbReference>